<dbReference type="InterPro" id="IPR045175">
    <property type="entry name" value="M28_fam"/>
</dbReference>
<dbReference type="Gene3D" id="3.50.30.30">
    <property type="match status" value="1"/>
</dbReference>
<keyword evidence="2" id="KW-0645">Protease</keyword>
<comment type="caution">
    <text evidence="10">The sequence shown here is derived from an EMBL/GenBank/DDBJ whole genome shotgun (WGS) entry which is preliminary data.</text>
</comment>
<evidence type="ECO:0000256" key="2">
    <source>
        <dbReference type="ARBA" id="ARBA00022670"/>
    </source>
</evidence>
<dbReference type="EMBL" id="JANATA010000009">
    <property type="protein sequence ID" value="MCP3428657.1"/>
    <property type="molecule type" value="Genomic_DNA"/>
</dbReference>
<accession>A0AA41X2F9</accession>
<evidence type="ECO:0000256" key="4">
    <source>
        <dbReference type="ARBA" id="ARBA00022729"/>
    </source>
</evidence>
<evidence type="ECO:0000256" key="3">
    <source>
        <dbReference type="ARBA" id="ARBA00022723"/>
    </source>
</evidence>
<dbReference type="Gene3D" id="3.40.630.10">
    <property type="entry name" value="Zn peptidases"/>
    <property type="match status" value="1"/>
</dbReference>
<reference evidence="10" key="1">
    <citation type="submission" date="2022-07" db="EMBL/GenBank/DDBJ databases">
        <title>Characterization of the Novel Bacterium Alteromonas immobilis LMIT006 and Alteromonas gregis LMIT007.</title>
        <authorList>
            <person name="Lin X."/>
        </authorList>
    </citation>
    <scope>NUCLEOTIDE SEQUENCE</scope>
    <source>
        <strain evidence="10">LMIT007</strain>
    </source>
</reference>
<dbReference type="SUPFAM" id="SSF53187">
    <property type="entry name" value="Zn-dependent exopeptidases"/>
    <property type="match status" value="1"/>
</dbReference>
<gene>
    <name evidence="10" type="ORF">NLF92_06825</name>
</gene>
<dbReference type="InterPro" id="IPR007484">
    <property type="entry name" value="Peptidase_M28"/>
</dbReference>
<dbReference type="PANTHER" id="PTHR12147">
    <property type="entry name" value="METALLOPEPTIDASE M28 FAMILY MEMBER"/>
    <property type="match status" value="1"/>
</dbReference>
<keyword evidence="3" id="KW-0479">Metal-binding</keyword>
<dbReference type="GO" id="GO:0046872">
    <property type="term" value="F:metal ion binding"/>
    <property type="evidence" value="ECO:0007669"/>
    <property type="project" value="UniProtKB-KW"/>
</dbReference>
<dbReference type="GO" id="GO:0006508">
    <property type="term" value="P:proteolysis"/>
    <property type="evidence" value="ECO:0007669"/>
    <property type="project" value="UniProtKB-KW"/>
</dbReference>
<evidence type="ECO:0000256" key="5">
    <source>
        <dbReference type="ARBA" id="ARBA00022801"/>
    </source>
</evidence>
<feature type="chain" id="PRO_5041447181" evidence="8">
    <location>
        <begin position="25"/>
        <end position="559"/>
    </location>
</feature>
<dbReference type="AlphaFoldDB" id="A0AA41X2F9"/>
<keyword evidence="1" id="KW-0031">Aminopeptidase</keyword>
<dbReference type="FunFam" id="3.40.630.10:FF:000088">
    <property type="entry name" value="Peptidase M20"/>
    <property type="match status" value="1"/>
</dbReference>
<evidence type="ECO:0000259" key="9">
    <source>
        <dbReference type="Pfam" id="PF04389"/>
    </source>
</evidence>
<feature type="domain" description="Peptidase M28" evidence="9">
    <location>
        <begin position="317"/>
        <end position="520"/>
    </location>
</feature>
<dbReference type="Proteomes" id="UP001165413">
    <property type="component" value="Unassembled WGS sequence"/>
</dbReference>
<protein>
    <submittedName>
        <fullName evidence="10">M28 family metallopeptidase</fullName>
    </submittedName>
</protein>
<proteinExistence type="predicted"/>
<evidence type="ECO:0000256" key="6">
    <source>
        <dbReference type="ARBA" id="ARBA00022833"/>
    </source>
</evidence>
<keyword evidence="6" id="KW-0862">Zinc</keyword>
<dbReference type="GO" id="GO:0008235">
    <property type="term" value="F:metalloexopeptidase activity"/>
    <property type="evidence" value="ECO:0007669"/>
    <property type="project" value="InterPro"/>
</dbReference>
<dbReference type="PANTHER" id="PTHR12147:SF56">
    <property type="entry name" value="AMINOPEPTIDASE YDR415C-RELATED"/>
    <property type="match status" value="1"/>
</dbReference>
<evidence type="ECO:0000256" key="1">
    <source>
        <dbReference type="ARBA" id="ARBA00022438"/>
    </source>
</evidence>
<dbReference type="CDD" id="cd05660">
    <property type="entry name" value="M28_like_PA"/>
    <property type="match status" value="1"/>
</dbReference>
<dbReference type="GO" id="GO:0004177">
    <property type="term" value="F:aminopeptidase activity"/>
    <property type="evidence" value="ECO:0007669"/>
    <property type="project" value="UniProtKB-KW"/>
</dbReference>
<name>A0AA41X2F9_9ALTE</name>
<dbReference type="CDD" id="cd04821">
    <property type="entry name" value="PA_M28_1_2"/>
    <property type="match status" value="1"/>
</dbReference>
<keyword evidence="4 8" id="KW-0732">Signal</keyword>
<dbReference type="Pfam" id="PF04389">
    <property type="entry name" value="Peptidase_M28"/>
    <property type="match status" value="1"/>
</dbReference>
<evidence type="ECO:0000256" key="8">
    <source>
        <dbReference type="SAM" id="SignalP"/>
    </source>
</evidence>
<dbReference type="RefSeq" id="WP_254100135.1">
    <property type="nucleotide sequence ID" value="NZ_JANATA010000009.1"/>
</dbReference>
<feature type="signal peptide" evidence="8">
    <location>
        <begin position="1"/>
        <end position="24"/>
    </location>
</feature>
<sequence>MKKTLLASALVSLTLMGCTDTAQSDTDKTGQPAAPTKNENSQNQAHFELAQKLISTDKVKAHAKVLASDEFEGRLPTTIGEEKTLDYLISNLTSYGVAPGNGDSFLQEVALMEITADTNMSLQIGADTFAYKTDMVLNSKREVDTINLKDSELVFVGYGVNAPEYNWNDYAGLDVKGKTVVILVNDPGFENPEGDVFQGKTMTYYGRWSYKYEEASRQGAEAALIVHETAPASYGWSVVANSWSGPQYGLVSPDGGASRVAMEGWLTLEAAEKVFAAAGKDFATEKAAAIKGPYHSALNIAANATVKNTFKASKSYNVFATVKGSKRPDEHIIYTAHWDHLGKDESKEGDQIYNGLHDNATGTAAALAMAEAFASLPVAPERSVSFLIVTAEEQGLLGSKYYADNPIIPLAKTVANINMDALNVLGKTKDISVVGMGKSELETYLDNTAKRQGRYLTQEDKPEAGYYYRSDHFSFAKQGVPALYASGGSEPVDEETAAYRKRTQVIVRGCYHQVCDQYRDSFDFSGIEQDARLLFDVGYHVANTDNWPQWSASSEFQRK</sequence>
<keyword evidence="5" id="KW-0378">Hydrolase</keyword>
<dbReference type="PROSITE" id="PS51257">
    <property type="entry name" value="PROKAR_LIPOPROTEIN"/>
    <property type="match status" value="1"/>
</dbReference>
<keyword evidence="11" id="KW-1185">Reference proteome</keyword>
<evidence type="ECO:0000256" key="7">
    <source>
        <dbReference type="SAM" id="MobiDB-lite"/>
    </source>
</evidence>
<evidence type="ECO:0000313" key="11">
    <source>
        <dbReference type="Proteomes" id="UP001165413"/>
    </source>
</evidence>
<evidence type="ECO:0000313" key="10">
    <source>
        <dbReference type="EMBL" id="MCP3428657.1"/>
    </source>
</evidence>
<organism evidence="10 11">
    <name type="scientific">Opacimonas viscosa</name>
    <dbReference type="NCBI Taxonomy" id="2961944"/>
    <lineage>
        <taxon>Bacteria</taxon>
        <taxon>Pseudomonadati</taxon>
        <taxon>Pseudomonadota</taxon>
        <taxon>Gammaproteobacteria</taxon>
        <taxon>Alteromonadales</taxon>
        <taxon>Alteromonadaceae</taxon>
        <taxon>Opacimonas</taxon>
    </lineage>
</organism>
<feature type="region of interest" description="Disordered" evidence="7">
    <location>
        <begin position="21"/>
        <end position="43"/>
    </location>
</feature>